<dbReference type="EMBL" id="MN739170">
    <property type="protein sequence ID" value="QHS92149.1"/>
    <property type="molecule type" value="Genomic_DNA"/>
</dbReference>
<proteinExistence type="predicted"/>
<organism evidence="1">
    <name type="scientific">viral metagenome</name>
    <dbReference type="NCBI Taxonomy" id="1070528"/>
    <lineage>
        <taxon>unclassified sequences</taxon>
        <taxon>metagenomes</taxon>
        <taxon>organismal metagenomes</taxon>
    </lineage>
</organism>
<sequence>MSVCVVSAFYRIPSKHSVETYVKWMEPFFRSTSFKLVLFTEPALVGLFAQLREAWPDRTMIIGWPFQEFTAIKRWGAQVWIDAKAMDTEAGHSPELYCMWYEKKEFVLRAIALKAFGAEKFVWCDAGILRFENWLPPIVAQFPVAERIEAGKITVLQVVDFKEGDAVDTDFSAVNRIGGGIQAGDAEAWTWWSGTYDAMFTKYVTEGRFVGKDQNLIAACVLQTMERFVRVSSPKELDGYSKWFWLLLWLSGLSG</sequence>
<accession>A0A6C0BKQ6</accession>
<name>A0A6C0BKQ6_9ZZZZ</name>
<reference evidence="1" key="1">
    <citation type="journal article" date="2020" name="Nature">
        <title>Giant virus diversity and host interactions through global metagenomics.</title>
        <authorList>
            <person name="Schulz F."/>
            <person name="Roux S."/>
            <person name="Paez-Espino D."/>
            <person name="Jungbluth S."/>
            <person name="Walsh D.A."/>
            <person name="Denef V.J."/>
            <person name="McMahon K.D."/>
            <person name="Konstantinidis K.T."/>
            <person name="Eloe-Fadrosh E.A."/>
            <person name="Kyrpides N.C."/>
            <person name="Woyke T."/>
        </authorList>
    </citation>
    <scope>NUCLEOTIDE SEQUENCE</scope>
    <source>
        <strain evidence="1">GVMAG-M-3300013285-6</strain>
    </source>
</reference>
<dbReference type="AlphaFoldDB" id="A0A6C0BKQ6"/>
<protein>
    <submittedName>
        <fullName evidence="1">Uncharacterized protein</fullName>
    </submittedName>
</protein>
<evidence type="ECO:0000313" key="1">
    <source>
        <dbReference type="EMBL" id="QHS92149.1"/>
    </source>
</evidence>